<evidence type="ECO:0000259" key="3">
    <source>
        <dbReference type="Pfam" id="PF05368"/>
    </source>
</evidence>
<sequence length="339" mass="37541">MAQTYAKDQPQGFTNKIERVAIIGAGGSVGKYLAEALVASGLHTVTAISRIGSTSKIPSGVKVASVDYGDEESLIAALKGQQFLAITMSVFAAPDTQDKIIKAAAKAGVPWVMPNCYGTDVHNKELARENLTGELVLAGIKTIEDVGVSSWITMCCSFWHEFSVAQAPQWYGFDFPNKKITFYDDGKTRINTSTWLQCGRALAGLLSLKELPEDENDKSPTISQWRNKPMYISSFLASQRDMLDSIQRITGTTDEDWTIEYEGSTARWERGMKLLQSGDRSGHALAMYARTFFPHDEDFETKRGLDNEVLGLPKEDMDEASRRAMELVEGGYNYMSNRI</sequence>
<dbReference type="InterPro" id="IPR051609">
    <property type="entry name" value="NmrA/Isoflavone_reductase-like"/>
</dbReference>
<dbReference type="Gene3D" id="3.40.50.720">
    <property type="entry name" value="NAD(P)-binding Rossmann-like Domain"/>
    <property type="match status" value="1"/>
</dbReference>
<dbReference type="SUPFAM" id="SSF51735">
    <property type="entry name" value="NAD(P)-binding Rossmann-fold domains"/>
    <property type="match status" value="1"/>
</dbReference>
<feature type="domain" description="NmrA-like" evidence="3">
    <location>
        <begin position="18"/>
        <end position="124"/>
    </location>
</feature>
<name>A0A9P9FRK3_9HYPO</name>
<evidence type="ECO:0000313" key="4">
    <source>
        <dbReference type="EMBL" id="KAH7175833.1"/>
    </source>
</evidence>
<dbReference type="Proteomes" id="UP000738349">
    <property type="component" value="Unassembled WGS sequence"/>
</dbReference>
<keyword evidence="5" id="KW-1185">Reference proteome</keyword>
<evidence type="ECO:0000313" key="5">
    <source>
        <dbReference type="Proteomes" id="UP000738349"/>
    </source>
</evidence>
<dbReference type="CDD" id="cd05259">
    <property type="entry name" value="PCBER_SDR_a"/>
    <property type="match status" value="1"/>
</dbReference>
<proteinExistence type="predicted"/>
<dbReference type="GO" id="GO:0016491">
    <property type="term" value="F:oxidoreductase activity"/>
    <property type="evidence" value="ECO:0007669"/>
    <property type="project" value="UniProtKB-KW"/>
</dbReference>
<organism evidence="4 5">
    <name type="scientific">Dactylonectria macrodidyma</name>
    <dbReference type="NCBI Taxonomy" id="307937"/>
    <lineage>
        <taxon>Eukaryota</taxon>
        <taxon>Fungi</taxon>
        <taxon>Dikarya</taxon>
        <taxon>Ascomycota</taxon>
        <taxon>Pezizomycotina</taxon>
        <taxon>Sordariomycetes</taxon>
        <taxon>Hypocreomycetidae</taxon>
        <taxon>Hypocreales</taxon>
        <taxon>Nectriaceae</taxon>
        <taxon>Dactylonectria</taxon>
    </lineage>
</organism>
<dbReference type="Pfam" id="PF05368">
    <property type="entry name" value="NmrA"/>
    <property type="match status" value="1"/>
</dbReference>
<protein>
    <recommendedName>
        <fullName evidence="3">NmrA-like domain-containing protein</fullName>
    </recommendedName>
</protein>
<dbReference type="PANTHER" id="PTHR47706">
    <property type="entry name" value="NMRA-LIKE FAMILY PROTEIN"/>
    <property type="match status" value="1"/>
</dbReference>
<dbReference type="InterPro" id="IPR036291">
    <property type="entry name" value="NAD(P)-bd_dom_sf"/>
</dbReference>
<comment type="caution">
    <text evidence="4">The sequence shown here is derived from an EMBL/GenBank/DDBJ whole genome shotgun (WGS) entry which is preliminary data.</text>
</comment>
<evidence type="ECO:0000256" key="1">
    <source>
        <dbReference type="ARBA" id="ARBA00022857"/>
    </source>
</evidence>
<gene>
    <name evidence="4" type="ORF">EDB81DRAFT_849944</name>
</gene>
<accession>A0A9P9FRK3</accession>
<keyword evidence="1" id="KW-0521">NADP</keyword>
<dbReference type="InterPro" id="IPR008030">
    <property type="entry name" value="NmrA-like"/>
</dbReference>
<dbReference type="AlphaFoldDB" id="A0A9P9FRK3"/>
<evidence type="ECO:0000256" key="2">
    <source>
        <dbReference type="ARBA" id="ARBA00023002"/>
    </source>
</evidence>
<dbReference type="InterPro" id="IPR045312">
    <property type="entry name" value="PCBER-like"/>
</dbReference>
<dbReference type="OrthoDB" id="419598at2759"/>
<reference evidence="4" key="1">
    <citation type="journal article" date="2021" name="Nat. Commun.">
        <title>Genetic determinants of endophytism in the Arabidopsis root mycobiome.</title>
        <authorList>
            <person name="Mesny F."/>
            <person name="Miyauchi S."/>
            <person name="Thiergart T."/>
            <person name="Pickel B."/>
            <person name="Atanasova L."/>
            <person name="Karlsson M."/>
            <person name="Huettel B."/>
            <person name="Barry K.W."/>
            <person name="Haridas S."/>
            <person name="Chen C."/>
            <person name="Bauer D."/>
            <person name="Andreopoulos W."/>
            <person name="Pangilinan J."/>
            <person name="LaButti K."/>
            <person name="Riley R."/>
            <person name="Lipzen A."/>
            <person name="Clum A."/>
            <person name="Drula E."/>
            <person name="Henrissat B."/>
            <person name="Kohler A."/>
            <person name="Grigoriev I.V."/>
            <person name="Martin F.M."/>
            <person name="Hacquard S."/>
        </authorList>
    </citation>
    <scope>NUCLEOTIDE SEQUENCE</scope>
    <source>
        <strain evidence="4">MPI-CAGE-AT-0147</strain>
    </source>
</reference>
<dbReference type="EMBL" id="JAGMUV010000001">
    <property type="protein sequence ID" value="KAH7175833.1"/>
    <property type="molecule type" value="Genomic_DNA"/>
</dbReference>
<dbReference type="PANTHER" id="PTHR47706:SF7">
    <property type="entry name" value="CIPA-LIKE, PUTATIVE (AFU_ORTHOLOGUE AFUA_1G01630)-RELATED"/>
    <property type="match status" value="1"/>
</dbReference>
<keyword evidence="2" id="KW-0560">Oxidoreductase</keyword>